<dbReference type="SUPFAM" id="SSF52540">
    <property type="entry name" value="P-loop containing nucleoside triphosphate hydrolases"/>
    <property type="match status" value="1"/>
</dbReference>
<evidence type="ECO:0000256" key="3">
    <source>
        <dbReference type="ARBA" id="ARBA00022741"/>
    </source>
</evidence>
<protein>
    <submittedName>
        <fullName evidence="6">DNA replication and repair protein RecF</fullName>
    </submittedName>
</protein>
<dbReference type="AlphaFoldDB" id="A0A644TY41"/>
<dbReference type="GO" id="GO:0000731">
    <property type="term" value="P:DNA synthesis involved in DNA repair"/>
    <property type="evidence" value="ECO:0007669"/>
    <property type="project" value="TreeGrafter"/>
</dbReference>
<accession>A0A644TY41</accession>
<proteinExistence type="inferred from homology"/>
<comment type="caution">
    <text evidence="6">The sequence shown here is derived from an EMBL/GenBank/DDBJ whole genome shotgun (WGS) entry which is preliminary data.</text>
</comment>
<keyword evidence="1" id="KW-0963">Cytoplasm</keyword>
<keyword evidence="4" id="KW-0067">ATP-binding</keyword>
<keyword evidence="3" id="KW-0547">Nucleotide-binding</keyword>
<dbReference type="GO" id="GO:0006302">
    <property type="term" value="P:double-strand break repair"/>
    <property type="evidence" value="ECO:0007669"/>
    <property type="project" value="TreeGrafter"/>
</dbReference>
<evidence type="ECO:0000256" key="2">
    <source>
        <dbReference type="ARBA" id="ARBA00022705"/>
    </source>
</evidence>
<dbReference type="GO" id="GO:0006260">
    <property type="term" value="P:DNA replication"/>
    <property type="evidence" value="ECO:0007669"/>
    <property type="project" value="UniProtKB-KW"/>
</dbReference>
<reference evidence="6" key="1">
    <citation type="submission" date="2019-08" db="EMBL/GenBank/DDBJ databases">
        <authorList>
            <person name="Kucharzyk K."/>
            <person name="Murdoch R.W."/>
            <person name="Higgins S."/>
            <person name="Loffler F."/>
        </authorList>
    </citation>
    <scope>NUCLEOTIDE SEQUENCE</scope>
</reference>
<gene>
    <name evidence="6" type="primary">recF_7</name>
    <name evidence="6" type="ORF">SDC9_16390</name>
</gene>
<keyword evidence="2" id="KW-0235">DNA replication</keyword>
<organism evidence="6">
    <name type="scientific">bioreactor metagenome</name>
    <dbReference type="NCBI Taxonomy" id="1076179"/>
    <lineage>
        <taxon>unclassified sequences</taxon>
        <taxon>metagenomes</taxon>
        <taxon>ecological metagenomes</taxon>
    </lineage>
</organism>
<dbReference type="PANTHER" id="PTHR32182:SF0">
    <property type="entry name" value="DNA REPLICATION AND REPAIR PROTEIN RECF"/>
    <property type="match status" value="1"/>
</dbReference>
<dbReference type="InterPro" id="IPR027417">
    <property type="entry name" value="P-loop_NTPase"/>
</dbReference>
<dbReference type="InterPro" id="IPR018078">
    <property type="entry name" value="DNA-binding_RecF_CS"/>
</dbReference>
<dbReference type="NCBIfam" id="TIGR00611">
    <property type="entry name" value="recf"/>
    <property type="match status" value="1"/>
</dbReference>
<dbReference type="HAMAP" id="MF_00365">
    <property type="entry name" value="RecF"/>
    <property type="match status" value="1"/>
</dbReference>
<name>A0A644TY41_9ZZZZ</name>
<dbReference type="EMBL" id="VSSQ01000054">
    <property type="protein sequence ID" value="MPL70631.1"/>
    <property type="molecule type" value="Genomic_DNA"/>
</dbReference>
<evidence type="ECO:0000256" key="4">
    <source>
        <dbReference type="ARBA" id="ARBA00022840"/>
    </source>
</evidence>
<dbReference type="GO" id="GO:0005524">
    <property type="term" value="F:ATP binding"/>
    <property type="evidence" value="ECO:0007669"/>
    <property type="project" value="UniProtKB-KW"/>
</dbReference>
<evidence type="ECO:0000256" key="5">
    <source>
        <dbReference type="ARBA" id="ARBA00023125"/>
    </source>
</evidence>
<dbReference type="InterPro" id="IPR042174">
    <property type="entry name" value="RecF_2"/>
</dbReference>
<dbReference type="PANTHER" id="PTHR32182">
    <property type="entry name" value="DNA REPLICATION AND REPAIR PROTEIN RECF"/>
    <property type="match status" value="1"/>
</dbReference>
<dbReference type="GO" id="GO:0003697">
    <property type="term" value="F:single-stranded DNA binding"/>
    <property type="evidence" value="ECO:0007669"/>
    <property type="project" value="InterPro"/>
</dbReference>
<dbReference type="PROSITE" id="PS00618">
    <property type="entry name" value="RECF_2"/>
    <property type="match status" value="1"/>
</dbReference>
<dbReference type="Gene3D" id="1.20.1050.90">
    <property type="entry name" value="RecF/RecN/SMC, N-terminal domain"/>
    <property type="match status" value="1"/>
</dbReference>
<evidence type="ECO:0000256" key="1">
    <source>
        <dbReference type="ARBA" id="ARBA00022490"/>
    </source>
</evidence>
<dbReference type="Gene3D" id="3.40.50.300">
    <property type="entry name" value="P-loop containing nucleotide triphosphate hydrolases"/>
    <property type="match status" value="1"/>
</dbReference>
<dbReference type="InterPro" id="IPR001238">
    <property type="entry name" value="DNA-binding_RecF"/>
</dbReference>
<sequence>MPFSYARFVSFRNLEDSEVDTRAERIFLIGENGQGKTNFLEALYYLCYGASFRGSVDQQIPAAGSRGFGLAAAWSSLAGGGALEDSISIRYDGQTKDIRLNGKGLRDRKELVFHNPAVVFCHEDFSFAAGDPERRRFFFDQCAGMLYPGYIDSLRSYKRILKQRNAALKESTHDLLDVLDPQFVRFGLALMEDRQKLHRRFRKDFPRLYEYVSRLGRPVELSYSPSWKNERDVGSLLALLDSRRESEIIFGTTRSGPHRDRWEFTGEEGSFTDRASTGQLRLLSLILRIIQASAVAAGDGDCGDADTGGGPDPYGGGVVAATEKQPSSGGAKPRWPILLLDDVLLELDVGKRRRFLELLPPPGQGAQAFFTFLPEEPWTEYENGDTIVYRVHNGRFENQKRL</sequence>
<evidence type="ECO:0000313" key="6">
    <source>
        <dbReference type="EMBL" id="MPL70631.1"/>
    </source>
</evidence>
<keyword evidence="5" id="KW-0238">DNA-binding</keyword>